<evidence type="ECO:0000313" key="2">
    <source>
        <dbReference type="Proteomes" id="UP000263040"/>
    </source>
</evidence>
<accession>A0AAD0SRN3</accession>
<dbReference type="Proteomes" id="UP000263040">
    <property type="component" value="Chromosome"/>
</dbReference>
<evidence type="ECO:0000313" key="1">
    <source>
        <dbReference type="EMBL" id="AXX90456.1"/>
    </source>
</evidence>
<dbReference type="Pfam" id="PF13469">
    <property type="entry name" value="Sulfotransfer_3"/>
    <property type="match status" value="1"/>
</dbReference>
<gene>
    <name evidence="1" type="ORF">ASUIS_1995</name>
</gene>
<name>A0AAD0SRN3_9BACT</name>
<reference evidence="1 2" key="1">
    <citation type="submission" date="2018-08" db="EMBL/GenBank/DDBJ databases">
        <title>Complete genome of the Arcobacter suis type strain LMG 26152.</title>
        <authorList>
            <person name="Miller W.G."/>
            <person name="Yee E."/>
            <person name="Bono J.L."/>
        </authorList>
    </citation>
    <scope>NUCLEOTIDE SEQUENCE [LARGE SCALE GENOMIC DNA]</scope>
    <source>
        <strain evidence="1 2">CECT 7833</strain>
    </source>
</reference>
<dbReference type="AlphaFoldDB" id="A0AAD0SRN3"/>
<dbReference type="InterPro" id="IPR027417">
    <property type="entry name" value="P-loop_NTPase"/>
</dbReference>
<keyword evidence="2" id="KW-1185">Reference proteome</keyword>
<dbReference type="PANTHER" id="PTHR36451:SF1">
    <property type="entry name" value="OMEGA-HYDROXY-BETA-DIHYDROMENAQUINONE-9 SULFOTRANSFERASE STF3"/>
    <property type="match status" value="1"/>
</dbReference>
<organism evidence="1 2">
    <name type="scientific">Arcobacter suis CECT 7833</name>
    <dbReference type="NCBI Taxonomy" id="663365"/>
    <lineage>
        <taxon>Bacteria</taxon>
        <taxon>Pseudomonadati</taxon>
        <taxon>Campylobacterota</taxon>
        <taxon>Epsilonproteobacteria</taxon>
        <taxon>Campylobacterales</taxon>
        <taxon>Arcobacteraceae</taxon>
        <taxon>Arcobacter</taxon>
    </lineage>
</organism>
<proteinExistence type="predicted"/>
<dbReference type="Gene3D" id="3.40.50.300">
    <property type="entry name" value="P-loop containing nucleotide triphosphate hydrolases"/>
    <property type="match status" value="1"/>
</dbReference>
<protein>
    <submittedName>
        <fullName evidence="1">Sulfotransferase</fullName>
    </submittedName>
</protein>
<dbReference type="RefSeq" id="WP_118887047.1">
    <property type="nucleotide sequence ID" value="NZ_CP032100.1"/>
</dbReference>
<dbReference type="KEGG" id="asui:ASUIS_1995"/>
<sequence>MNKYLNPKNYIRFIISKLFSLVSPLIKLWEDKQIKKYASMPLKHQPVFIIGAPRTGSTILYQTITNQLDVLYIDNLVCNFHRNLFFGFWLSSKFFGQKAHNCFDSDHGDTKGLHSPSECGAFWYRWLPKERHFIDYDDINDTMVKEIRDEITSVINYFDKPLVFKNLNAGQRVRLLQKCFPNGKFIFVKREPIFTAQSILKAKRKLKIDDNQFWSVMPKNSNDLEKLSAYEQIVSQIYFIEKQIVDNFKEFKELKLYTINYNEIENKYCEYKDFITTKEKQDFKKAHIVLTEKISLNEKEVKLFSKEIQQFNWINYDK</sequence>
<dbReference type="SUPFAM" id="SSF52540">
    <property type="entry name" value="P-loop containing nucleoside triphosphate hydrolases"/>
    <property type="match status" value="1"/>
</dbReference>
<dbReference type="PANTHER" id="PTHR36451">
    <property type="entry name" value="PAPS-DEPENDENT SULFOTRANSFERASE STF3"/>
    <property type="match status" value="1"/>
</dbReference>
<dbReference type="EMBL" id="CP032100">
    <property type="protein sequence ID" value="AXX90456.1"/>
    <property type="molecule type" value="Genomic_DNA"/>
</dbReference>
<dbReference type="InterPro" id="IPR052736">
    <property type="entry name" value="Stf3_sulfotransferase"/>
</dbReference>